<protein>
    <submittedName>
        <fullName evidence="2">Uncharacterized protein</fullName>
    </submittedName>
</protein>
<dbReference type="Proteomes" id="UP000799779">
    <property type="component" value="Unassembled WGS sequence"/>
</dbReference>
<accession>A0A6A5WPH1</accession>
<feature type="transmembrane region" description="Helical" evidence="1">
    <location>
        <begin position="63"/>
        <end position="89"/>
    </location>
</feature>
<gene>
    <name evidence="2" type="ORF">P154DRAFT_150983</name>
</gene>
<organism evidence="2 3">
    <name type="scientific">Amniculicola lignicola CBS 123094</name>
    <dbReference type="NCBI Taxonomy" id="1392246"/>
    <lineage>
        <taxon>Eukaryota</taxon>
        <taxon>Fungi</taxon>
        <taxon>Dikarya</taxon>
        <taxon>Ascomycota</taxon>
        <taxon>Pezizomycotina</taxon>
        <taxon>Dothideomycetes</taxon>
        <taxon>Pleosporomycetidae</taxon>
        <taxon>Pleosporales</taxon>
        <taxon>Amniculicolaceae</taxon>
        <taxon>Amniculicola</taxon>
    </lineage>
</organism>
<evidence type="ECO:0000313" key="3">
    <source>
        <dbReference type="Proteomes" id="UP000799779"/>
    </source>
</evidence>
<keyword evidence="3" id="KW-1185">Reference proteome</keyword>
<proteinExistence type="predicted"/>
<sequence length="160" mass="17708">MRNAVSTICDTNKTQLHLRVVSSDFILNRSLSSINITPLAFLLRFTRFASNTNKNMVHPAADLIIPLALGLPALLIALLTCWVAILTLWQSQHRNRQHSSASVGLANIEQGHYQQTTYNALMSQYSRPQSISILNPNESMNLPTGPMSGRGVMIGIHIFP</sequence>
<evidence type="ECO:0000313" key="2">
    <source>
        <dbReference type="EMBL" id="KAF2002071.1"/>
    </source>
</evidence>
<evidence type="ECO:0000256" key="1">
    <source>
        <dbReference type="SAM" id="Phobius"/>
    </source>
</evidence>
<name>A0A6A5WPH1_9PLEO</name>
<keyword evidence="1" id="KW-0472">Membrane</keyword>
<keyword evidence="1" id="KW-1133">Transmembrane helix</keyword>
<dbReference type="AlphaFoldDB" id="A0A6A5WPH1"/>
<reference evidence="2" key="1">
    <citation type="journal article" date="2020" name="Stud. Mycol.">
        <title>101 Dothideomycetes genomes: a test case for predicting lifestyles and emergence of pathogens.</title>
        <authorList>
            <person name="Haridas S."/>
            <person name="Albert R."/>
            <person name="Binder M."/>
            <person name="Bloem J."/>
            <person name="Labutti K."/>
            <person name="Salamov A."/>
            <person name="Andreopoulos B."/>
            <person name="Baker S."/>
            <person name="Barry K."/>
            <person name="Bills G."/>
            <person name="Bluhm B."/>
            <person name="Cannon C."/>
            <person name="Castanera R."/>
            <person name="Culley D."/>
            <person name="Daum C."/>
            <person name="Ezra D."/>
            <person name="Gonzalez J."/>
            <person name="Henrissat B."/>
            <person name="Kuo A."/>
            <person name="Liang C."/>
            <person name="Lipzen A."/>
            <person name="Lutzoni F."/>
            <person name="Magnuson J."/>
            <person name="Mondo S."/>
            <person name="Nolan M."/>
            <person name="Ohm R."/>
            <person name="Pangilinan J."/>
            <person name="Park H.-J."/>
            <person name="Ramirez L."/>
            <person name="Alfaro M."/>
            <person name="Sun H."/>
            <person name="Tritt A."/>
            <person name="Yoshinaga Y."/>
            <person name="Zwiers L.-H."/>
            <person name="Turgeon B."/>
            <person name="Goodwin S."/>
            <person name="Spatafora J."/>
            <person name="Crous P."/>
            <person name="Grigoriev I."/>
        </authorList>
    </citation>
    <scope>NUCLEOTIDE SEQUENCE</scope>
    <source>
        <strain evidence="2">CBS 123094</strain>
    </source>
</reference>
<dbReference type="EMBL" id="ML977579">
    <property type="protein sequence ID" value="KAF2002071.1"/>
    <property type="molecule type" value="Genomic_DNA"/>
</dbReference>
<keyword evidence="1" id="KW-0812">Transmembrane</keyword>